<dbReference type="Proteomes" id="UP000037505">
    <property type="component" value="Unassembled WGS sequence"/>
</dbReference>
<dbReference type="EMBL" id="JNOM01000709">
    <property type="protein sequence ID" value="KNG80071.1"/>
    <property type="molecule type" value="Genomic_DNA"/>
</dbReference>
<keyword evidence="6" id="KW-0539">Nucleus</keyword>
<evidence type="ECO:0000256" key="1">
    <source>
        <dbReference type="ARBA" id="ARBA00004123"/>
    </source>
</evidence>
<comment type="caution">
    <text evidence="7">The sequence shown here is derived from an EMBL/GenBank/DDBJ whole genome shotgun (WGS) entry which is preliminary data.</text>
</comment>
<organism evidence="7 8">
    <name type="scientific">Aspergillus nomiae NRRL (strain ATCC 15546 / NRRL 13137 / CBS 260.88 / M93)</name>
    <dbReference type="NCBI Taxonomy" id="1509407"/>
    <lineage>
        <taxon>Eukaryota</taxon>
        <taxon>Fungi</taxon>
        <taxon>Dikarya</taxon>
        <taxon>Ascomycota</taxon>
        <taxon>Pezizomycotina</taxon>
        <taxon>Eurotiomycetes</taxon>
        <taxon>Eurotiomycetidae</taxon>
        <taxon>Eurotiales</taxon>
        <taxon>Aspergillaceae</taxon>
        <taxon>Aspergillus</taxon>
        <taxon>Aspergillus subgen. Circumdati</taxon>
    </lineage>
</organism>
<keyword evidence="2" id="KW-0862">Zinc</keyword>
<dbReference type="GO" id="GO:0000981">
    <property type="term" value="F:DNA-binding transcription factor activity, RNA polymerase II-specific"/>
    <property type="evidence" value="ECO:0007669"/>
    <property type="project" value="TreeGrafter"/>
</dbReference>
<feature type="non-terminal residue" evidence="7">
    <location>
        <position position="1"/>
    </location>
</feature>
<dbReference type="PANTHER" id="PTHR31845:SF10">
    <property type="entry name" value="ZN(II)2CYS6 TRANSCRIPTION FACTOR (EUROFUNG)"/>
    <property type="match status" value="1"/>
</dbReference>
<evidence type="ECO:0000256" key="6">
    <source>
        <dbReference type="ARBA" id="ARBA00023242"/>
    </source>
</evidence>
<dbReference type="InterPro" id="IPR051089">
    <property type="entry name" value="prtT"/>
</dbReference>
<dbReference type="STRING" id="1509407.A0A0L1IKF3"/>
<keyword evidence="4" id="KW-0238">DNA-binding</keyword>
<evidence type="ECO:0000313" key="7">
    <source>
        <dbReference type="EMBL" id="KNG80071.1"/>
    </source>
</evidence>
<comment type="subcellular location">
    <subcellularLocation>
        <location evidence="1">Nucleus</location>
    </subcellularLocation>
</comment>
<keyword evidence="5" id="KW-0804">Transcription</keyword>
<protein>
    <recommendedName>
        <fullName evidence="9">Transcription factor domain-containing protein</fullName>
    </recommendedName>
</protein>
<dbReference type="GO" id="GO:0005634">
    <property type="term" value="C:nucleus"/>
    <property type="evidence" value="ECO:0007669"/>
    <property type="project" value="UniProtKB-SubCell"/>
</dbReference>
<dbReference type="GO" id="GO:0000976">
    <property type="term" value="F:transcription cis-regulatory region binding"/>
    <property type="evidence" value="ECO:0007669"/>
    <property type="project" value="TreeGrafter"/>
</dbReference>
<keyword evidence="3" id="KW-0805">Transcription regulation</keyword>
<evidence type="ECO:0000256" key="5">
    <source>
        <dbReference type="ARBA" id="ARBA00023163"/>
    </source>
</evidence>
<dbReference type="GeneID" id="26813282"/>
<keyword evidence="8" id="KW-1185">Reference proteome</keyword>
<dbReference type="OrthoDB" id="5424793at2759"/>
<gene>
    <name evidence="7" type="ORF">ANOM_011478</name>
</gene>
<dbReference type="PANTHER" id="PTHR31845">
    <property type="entry name" value="FINGER DOMAIN PROTEIN, PUTATIVE-RELATED"/>
    <property type="match status" value="1"/>
</dbReference>
<evidence type="ECO:0000256" key="3">
    <source>
        <dbReference type="ARBA" id="ARBA00023015"/>
    </source>
</evidence>
<evidence type="ECO:0000256" key="2">
    <source>
        <dbReference type="ARBA" id="ARBA00022833"/>
    </source>
</evidence>
<dbReference type="AlphaFoldDB" id="A0A0L1IKF3"/>
<sequence length="529" mass="59160">LIFPIRCQTLKLECRFAANKAKDTREPKVEEGDILSGLFDAQPSAPPPKNVVDVHRQIFETKFDISGQQSSRTLLDDIPDDTTLRPPVLDQKRADQLLSKFRAKGSYFPFVTLPGNIASAQHRFLYLAVLTAASSDDMYLLRSLDNRFRSVLADRVVNAGEKSLDYLQGLLVYIAWYNLHLRPRSFQSYQYLQIAISMVEDLGLDDGNITQTEADRSSALTGSEALDACLGCYYLSSVIATGSKRDNRVTLSSNLISYLLRLSQGECARGTMIYSCIRLQMAIEAAYKGAEKPDRLWPADSRLTSDPSLNIPSINIARLTLSLLEEASIHRLEPTLLEFDLPKFQSIMRKARAFLDYFISVPTSNYRQFSFTEWDRLIAAIRVSTEILSAAAGLPGIVAAVGEESQTLTRYLECLANRMEKVSQSGRNPGEFPDIFYLFKSVLDLLCPLPLAATYDQGMTLAVNSEPRRAMQRCPVLTSIQETEFWDAYQTCAPADDIDIDLETLFTNEYLSGLSSEEWVGAPGNISYT</sequence>
<reference evidence="7 8" key="1">
    <citation type="submission" date="2014-06" db="EMBL/GenBank/DDBJ databases">
        <title>The Genome of the Aflatoxigenic Filamentous Fungus Aspergillus nomius.</title>
        <authorList>
            <person name="Moore M.G."/>
            <person name="Shannon B.M."/>
            <person name="Brian M.M."/>
        </authorList>
    </citation>
    <scope>NUCLEOTIDE SEQUENCE [LARGE SCALE GENOMIC DNA]</scope>
    <source>
        <strain evidence="7 8">NRRL 13137</strain>
    </source>
</reference>
<evidence type="ECO:0000313" key="8">
    <source>
        <dbReference type="Proteomes" id="UP000037505"/>
    </source>
</evidence>
<accession>A0A0L1IKF3</accession>
<name>A0A0L1IKF3_ASPN3</name>
<dbReference type="RefSeq" id="XP_015400994.1">
    <property type="nucleotide sequence ID" value="XM_015556734.1"/>
</dbReference>
<evidence type="ECO:0008006" key="9">
    <source>
        <dbReference type="Google" id="ProtNLM"/>
    </source>
</evidence>
<evidence type="ECO:0000256" key="4">
    <source>
        <dbReference type="ARBA" id="ARBA00023125"/>
    </source>
</evidence>
<proteinExistence type="predicted"/>